<dbReference type="PROSITE" id="PS50280">
    <property type="entry name" value="SET"/>
    <property type="match status" value="1"/>
</dbReference>
<evidence type="ECO:0000313" key="8">
    <source>
        <dbReference type="Proteomes" id="UP000007879"/>
    </source>
</evidence>
<feature type="compositionally biased region" description="Polar residues" evidence="5">
    <location>
        <begin position="1116"/>
        <end position="1127"/>
    </location>
</feature>
<feature type="compositionally biased region" description="Pro residues" evidence="5">
    <location>
        <begin position="879"/>
        <end position="891"/>
    </location>
</feature>
<keyword evidence="3" id="KW-0862">Zinc</keyword>
<evidence type="ECO:0000256" key="1">
    <source>
        <dbReference type="ARBA" id="ARBA00022723"/>
    </source>
</evidence>
<name>A0A1X7VQT5_AMPQE</name>
<feature type="region of interest" description="Disordered" evidence="5">
    <location>
        <begin position="421"/>
        <end position="630"/>
    </location>
</feature>
<dbReference type="InterPro" id="IPR019786">
    <property type="entry name" value="Zinc_finger_PHD-type_CS"/>
</dbReference>
<evidence type="ECO:0000256" key="3">
    <source>
        <dbReference type="ARBA" id="ARBA00022833"/>
    </source>
</evidence>
<dbReference type="SMART" id="SM00317">
    <property type="entry name" value="SET"/>
    <property type="match status" value="1"/>
</dbReference>
<evidence type="ECO:0000256" key="4">
    <source>
        <dbReference type="ARBA" id="ARBA00022853"/>
    </source>
</evidence>
<keyword evidence="8" id="KW-1185">Reference proteome</keyword>
<dbReference type="OrthoDB" id="1928087at2759"/>
<dbReference type="Pfam" id="PF20826">
    <property type="entry name" value="PHD_5"/>
    <property type="match status" value="1"/>
</dbReference>
<dbReference type="SUPFAM" id="SSF57903">
    <property type="entry name" value="FYVE/PHD zinc finger"/>
    <property type="match status" value="1"/>
</dbReference>
<feature type="compositionally biased region" description="Acidic residues" evidence="5">
    <location>
        <begin position="818"/>
        <end position="829"/>
    </location>
</feature>
<dbReference type="EnsemblMetazoa" id="XM_020000342.1">
    <property type="protein sequence ID" value="XP_019855901.1"/>
    <property type="gene ID" value="LOC105313876"/>
</dbReference>
<evidence type="ECO:0000313" key="7">
    <source>
        <dbReference type="EnsemblMetazoa" id="Aqu2.1.42711_001"/>
    </source>
</evidence>
<keyword evidence="1" id="KW-0479">Metal-binding</keyword>
<feature type="compositionally biased region" description="Low complexity" evidence="5">
    <location>
        <begin position="1128"/>
        <end position="1147"/>
    </location>
</feature>
<accession>A0A1X7VQT5</accession>
<feature type="compositionally biased region" description="Basic and acidic residues" evidence="5">
    <location>
        <begin position="133"/>
        <end position="155"/>
    </location>
</feature>
<feature type="compositionally biased region" description="Polar residues" evidence="5">
    <location>
        <begin position="1205"/>
        <end position="1215"/>
    </location>
</feature>
<dbReference type="Gene3D" id="2.170.270.10">
    <property type="entry name" value="SET domain"/>
    <property type="match status" value="1"/>
</dbReference>
<gene>
    <name evidence="7" type="primary">105313876</name>
</gene>
<dbReference type="FunFam" id="3.30.40.10:FF:000150">
    <property type="entry name" value="Inactive histone-lysine N-methyltransferase 2E"/>
    <property type="match status" value="1"/>
</dbReference>
<dbReference type="GO" id="GO:0008270">
    <property type="term" value="F:zinc ion binding"/>
    <property type="evidence" value="ECO:0007669"/>
    <property type="project" value="UniProtKB-KW"/>
</dbReference>
<reference evidence="8" key="1">
    <citation type="journal article" date="2010" name="Nature">
        <title>The Amphimedon queenslandica genome and the evolution of animal complexity.</title>
        <authorList>
            <person name="Srivastava M."/>
            <person name="Simakov O."/>
            <person name="Chapman J."/>
            <person name="Fahey B."/>
            <person name="Gauthier M.E."/>
            <person name="Mitros T."/>
            <person name="Richards G.S."/>
            <person name="Conaco C."/>
            <person name="Dacre M."/>
            <person name="Hellsten U."/>
            <person name="Larroux C."/>
            <person name="Putnam N.H."/>
            <person name="Stanke M."/>
            <person name="Adamska M."/>
            <person name="Darling A."/>
            <person name="Degnan S.M."/>
            <person name="Oakley T.H."/>
            <person name="Plachetzki D.C."/>
            <person name="Zhai Y."/>
            <person name="Adamski M."/>
            <person name="Calcino A."/>
            <person name="Cummins S.F."/>
            <person name="Goodstein D.M."/>
            <person name="Harris C."/>
            <person name="Jackson D.J."/>
            <person name="Leys S.P."/>
            <person name="Shu S."/>
            <person name="Woodcroft B.J."/>
            <person name="Vervoort M."/>
            <person name="Kosik K.S."/>
            <person name="Manning G."/>
            <person name="Degnan B.M."/>
            <person name="Rokhsar D.S."/>
        </authorList>
    </citation>
    <scope>NUCLEOTIDE SEQUENCE [LARGE SCALE GENOMIC DNA]</scope>
</reference>
<evidence type="ECO:0000259" key="6">
    <source>
        <dbReference type="PROSITE" id="PS50280"/>
    </source>
</evidence>
<feature type="compositionally biased region" description="Pro residues" evidence="5">
    <location>
        <begin position="1220"/>
        <end position="1240"/>
    </location>
</feature>
<dbReference type="eggNOG" id="KOG1844">
    <property type="taxonomic scope" value="Eukaryota"/>
</dbReference>
<evidence type="ECO:0000256" key="2">
    <source>
        <dbReference type="ARBA" id="ARBA00022771"/>
    </source>
</evidence>
<sequence>MKGRLSHAEEDYGDYTTRCICSFTHDDGYMICCDECLVWQHVECMEVDPNNLPDKYLCEQCEPRPTDKKRAKMIQMKKREEMTGTDFDDDDSASASTDEGQRSAASSPTPSSSSSSSKRKKKQPKTAGMLRVQELKAEARRGKKEKGLEKEEGKRGSKRLKSKHHRKNTGGVSVGVASTQSPRSPPPSMLSGVQTLLTAASALEQLSPVATSPSPSLWSSKTAPWSDPYTKITSNTYSDSLKNFLSACLQQLKQEAVVYTKEEFQRMLPMLPICHTREVCPSRVGVVVDTNVPEDEMIIEYKGSITTRRALLHDIGINSIKLLWKNKPCPFVYQYDRMSDIHICIDARHSGNMARFIRRSCCPNAELRHFFVNNEVHFGVYALTHLSPEDEVTLPFDFYDKCDYNLSCACDHKTECGLLNSPRGGRGIGGGKGSHKVNNNNKEEDMEIEGAVVTRKSLKGRGHSAVQLTDEDSNSSWAGKRGRQHSQQTSREVTDSDSEDNLETDTPKRRKSREERKTEAVWKMFEKMEATRRKKQQHLPSETSSHDNEEIPTPFIGTPRGRERLSSSGRKVNLLPSSNNKPRLSSISSVDLQSPEPMDAFHSPPLTPSLSTTSLQDLTPSSNPVSSPPWGSLSKLSFEVTPYLHPKYLLAGFALPRKKAILHQWEMDHLDNTITNGFSLSSLKSLEDTNRPRLRGCLKHRWMKQYQEMEDSYQTTPSSFIHHKKKFLHKWEESASYNLRPSSPQEPVATVSSLPTPTDTSGLHVHVHVTGGSLITDGKHETLASELKPVQQDPMAHSPPVPGKEEDEGVPSSPLFEDLSDDDGFDEEGGASNGGGVVKSLRNLAEESYASDCPKETRVKEETEELFDDKKEERSPSLTPIPSPSPPPTPPADQSNTLPTSPTTQDITVTTPPGDKREEEMDISLTPPLEEEVPPPPTEDSMDIEFAKQQVQVQPEERETVLEEQAIEKEERGEERPSESLLKPPAPSKRKMSLLEYRNRSKKPAEQTKRVSYEKPSPLSSFTSMASSSHSSISVGSVSSPCGRSLLSFSSSFLSGPTAQRQGSSTIGSPQPPPAISRIATTPPPPPFLPPLSDSSHFEPVSSPDEPEPTNKDDNMGSSRMASVSNISILSPTVSSSSSILSPLGGSPYPPSHHPLPPLPPLPPPSSLQQFVRSPRPPISGSVSPAGPTGPHHHSLDVGQDPRRMSQSLLHSSPQEILCYPPPPPPPSLPPPPFFPPPISSHPHQIIMTHPPPPPTGGGGFLARPPILLPPQNHTPRHTTNNNNYF</sequence>
<organism evidence="7">
    <name type="scientific">Amphimedon queenslandica</name>
    <name type="common">Sponge</name>
    <dbReference type="NCBI Taxonomy" id="400682"/>
    <lineage>
        <taxon>Eukaryota</taxon>
        <taxon>Metazoa</taxon>
        <taxon>Porifera</taxon>
        <taxon>Demospongiae</taxon>
        <taxon>Heteroscleromorpha</taxon>
        <taxon>Haplosclerida</taxon>
        <taxon>Niphatidae</taxon>
        <taxon>Amphimedon</taxon>
    </lineage>
</organism>
<dbReference type="InterPro" id="IPR013083">
    <property type="entry name" value="Znf_RING/FYVE/PHD"/>
</dbReference>
<dbReference type="Gene3D" id="3.30.40.10">
    <property type="entry name" value="Zinc/RING finger domain, C3HC4 (zinc finger)"/>
    <property type="match status" value="1"/>
</dbReference>
<protein>
    <recommendedName>
        <fullName evidence="6">SET domain-containing protein</fullName>
    </recommendedName>
</protein>
<feature type="compositionally biased region" description="Polar residues" evidence="5">
    <location>
        <begin position="1057"/>
        <end position="1069"/>
    </location>
</feature>
<dbReference type="PANTHER" id="PTHR46462:SF3">
    <property type="entry name" value="UPSET, ISOFORM A"/>
    <property type="match status" value="1"/>
</dbReference>
<feature type="compositionally biased region" description="Basic and acidic residues" evidence="5">
    <location>
        <begin position="1194"/>
        <end position="1204"/>
    </location>
</feature>
<dbReference type="InterPro" id="IPR001214">
    <property type="entry name" value="SET_dom"/>
</dbReference>
<feature type="compositionally biased region" description="Low complexity" evidence="5">
    <location>
        <begin position="1270"/>
        <end position="1286"/>
    </location>
</feature>
<feature type="region of interest" description="Disordered" evidence="5">
    <location>
        <begin position="78"/>
        <end position="190"/>
    </location>
</feature>
<dbReference type="CDD" id="cd10529">
    <property type="entry name" value="SET_SETD5-like"/>
    <property type="match status" value="1"/>
</dbReference>
<keyword evidence="4" id="KW-0156">Chromatin regulator</keyword>
<dbReference type="STRING" id="400682.A0A1X7VQT5"/>
<feature type="compositionally biased region" description="Low complexity" evidence="5">
    <location>
        <begin position="93"/>
        <end position="116"/>
    </location>
</feature>
<feature type="region of interest" description="Disordered" evidence="5">
    <location>
        <begin position="787"/>
        <end position="1286"/>
    </location>
</feature>
<dbReference type="PANTHER" id="PTHR46462">
    <property type="entry name" value="UPSET, ISOFORM A"/>
    <property type="match status" value="1"/>
</dbReference>
<dbReference type="GO" id="GO:0034967">
    <property type="term" value="C:Set3 complex"/>
    <property type="evidence" value="ECO:0007669"/>
    <property type="project" value="TreeGrafter"/>
</dbReference>
<dbReference type="InterPro" id="IPR001965">
    <property type="entry name" value="Znf_PHD"/>
</dbReference>
<feature type="region of interest" description="Disordered" evidence="5">
    <location>
        <begin position="738"/>
        <end position="760"/>
    </location>
</feature>
<dbReference type="InParanoid" id="A0A1X7VQT5"/>
<dbReference type="GO" id="GO:0006325">
    <property type="term" value="P:chromatin organization"/>
    <property type="evidence" value="ECO:0007669"/>
    <property type="project" value="UniProtKB-KW"/>
</dbReference>
<keyword evidence="2" id="KW-0863">Zinc-finger</keyword>
<dbReference type="InterPro" id="IPR046341">
    <property type="entry name" value="SET_dom_sf"/>
</dbReference>
<feature type="compositionally biased region" description="Polar residues" evidence="5">
    <location>
        <begin position="892"/>
        <end position="911"/>
    </location>
</feature>
<feature type="compositionally biased region" description="Basic and acidic residues" evidence="5">
    <location>
        <begin position="512"/>
        <end position="531"/>
    </location>
</feature>
<feature type="compositionally biased region" description="Low complexity" evidence="5">
    <location>
        <begin position="608"/>
        <end position="622"/>
    </location>
</feature>
<dbReference type="GO" id="GO:0006355">
    <property type="term" value="P:regulation of DNA-templated transcription"/>
    <property type="evidence" value="ECO:0007669"/>
    <property type="project" value="TreeGrafter"/>
</dbReference>
<dbReference type="GO" id="GO:0070210">
    <property type="term" value="C:Rpd3L-Expanded complex"/>
    <property type="evidence" value="ECO:0007669"/>
    <property type="project" value="TreeGrafter"/>
</dbReference>
<feature type="compositionally biased region" description="Low complexity" evidence="5">
    <location>
        <begin position="1017"/>
        <end position="1055"/>
    </location>
</feature>
<feature type="compositionally biased region" description="Basic residues" evidence="5">
    <location>
        <begin position="156"/>
        <end position="168"/>
    </location>
</feature>
<dbReference type="Pfam" id="PF00856">
    <property type="entry name" value="SET"/>
    <property type="match status" value="1"/>
</dbReference>
<dbReference type="PROSITE" id="PS01359">
    <property type="entry name" value="ZF_PHD_1"/>
    <property type="match status" value="1"/>
</dbReference>
<feature type="compositionally biased region" description="Basic and acidic residues" evidence="5">
    <location>
        <begin position="997"/>
        <end position="1013"/>
    </location>
</feature>
<feature type="compositionally biased region" description="Basic and acidic residues" evidence="5">
    <location>
        <begin position="955"/>
        <end position="978"/>
    </location>
</feature>
<dbReference type="EnsemblMetazoa" id="Aqu2.1.42711_001">
    <property type="protein sequence ID" value="Aqu2.1.42711_001"/>
    <property type="gene ID" value="Aqu2.1.42711"/>
</dbReference>
<dbReference type="Proteomes" id="UP000007879">
    <property type="component" value="Unassembled WGS sequence"/>
</dbReference>
<evidence type="ECO:0000256" key="5">
    <source>
        <dbReference type="SAM" id="MobiDB-lite"/>
    </source>
</evidence>
<reference evidence="7" key="2">
    <citation type="submission" date="2017-05" db="UniProtKB">
        <authorList>
            <consortium name="EnsemblMetazoa"/>
        </authorList>
    </citation>
    <scope>IDENTIFICATION</scope>
</reference>
<dbReference type="KEGG" id="aqu:105313876"/>
<dbReference type="CDD" id="cd15550">
    <property type="entry name" value="PHD_MLL5"/>
    <property type="match status" value="1"/>
</dbReference>
<proteinExistence type="predicted"/>
<dbReference type="SMART" id="SM00249">
    <property type="entry name" value="PHD"/>
    <property type="match status" value="1"/>
</dbReference>
<feature type="compositionally biased region" description="Pro residues" evidence="5">
    <location>
        <begin position="1148"/>
        <end position="1166"/>
    </location>
</feature>
<feature type="compositionally biased region" description="Polar residues" evidence="5">
    <location>
        <begin position="566"/>
        <end position="592"/>
    </location>
</feature>
<dbReference type="SUPFAM" id="SSF82199">
    <property type="entry name" value="SET domain"/>
    <property type="match status" value="1"/>
</dbReference>
<feature type="domain" description="SET" evidence="6">
    <location>
        <begin position="282"/>
        <end position="397"/>
    </location>
</feature>
<dbReference type="InterPro" id="IPR011011">
    <property type="entry name" value="Znf_FYVE_PHD"/>
</dbReference>